<evidence type="ECO:0000313" key="21">
    <source>
        <dbReference type="Proteomes" id="UP001497512"/>
    </source>
</evidence>
<gene>
    <name evidence="20" type="ORF">CSSPTR1EN2_LOCUS15004</name>
</gene>
<evidence type="ECO:0000256" key="9">
    <source>
        <dbReference type="ARBA" id="ARBA00022723"/>
    </source>
</evidence>
<evidence type="ECO:0000259" key="19">
    <source>
        <dbReference type="Pfam" id="PF04389"/>
    </source>
</evidence>
<reference evidence="20" key="1">
    <citation type="submission" date="2024-02" db="EMBL/GenBank/DDBJ databases">
        <authorList>
            <consortium name="ELIXIR-Norway"/>
            <consortium name="Elixir Norway"/>
        </authorList>
    </citation>
    <scope>NUCLEOTIDE SEQUENCE</scope>
</reference>
<evidence type="ECO:0000313" key="20">
    <source>
        <dbReference type="EMBL" id="CAK9219935.1"/>
    </source>
</evidence>
<keyword evidence="8 18" id="KW-0812">Transmembrane</keyword>
<feature type="domain" description="Peptidase M28" evidence="19">
    <location>
        <begin position="194"/>
        <end position="377"/>
    </location>
</feature>
<feature type="transmembrane region" description="Helical" evidence="18">
    <location>
        <begin position="433"/>
        <end position="459"/>
    </location>
</feature>
<evidence type="ECO:0000256" key="5">
    <source>
        <dbReference type="ARBA" id="ARBA00017435"/>
    </source>
</evidence>
<protein>
    <recommendedName>
        <fullName evidence="5">Vacuolar membrane protease</fullName>
    </recommendedName>
    <alternativeName>
        <fullName evidence="16">FXNA-related family protease 1</fullName>
    </alternativeName>
</protein>
<evidence type="ECO:0000256" key="6">
    <source>
        <dbReference type="ARBA" id="ARBA00022554"/>
    </source>
</evidence>
<keyword evidence="14 18" id="KW-0472">Membrane</keyword>
<evidence type="ECO:0000256" key="7">
    <source>
        <dbReference type="ARBA" id="ARBA00022670"/>
    </source>
</evidence>
<name>A0ABP0UEZ0_9BRYO</name>
<keyword evidence="15" id="KW-0325">Glycoprotein</keyword>
<evidence type="ECO:0000256" key="1">
    <source>
        <dbReference type="ARBA" id="ARBA00001947"/>
    </source>
</evidence>
<proteinExistence type="inferred from homology"/>
<keyword evidence="10" id="KW-0378">Hydrolase</keyword>
<dbReference type="InterPro" id="IPR048024">
    <property type="entry name" value="Fxna-like_M28_dom"/>
</dbReference>
<dbReference type="Gene3D" id="3.40.630.10">
    <property type="entry name" value="Zn peptidases"/>
    <property type="match status" value="1"/>
</dbReference>
<evidence type="ECO:0000256" key="16">
    <source>
        <dbReference type="ARBA" id="ARBA00031512"/>
    </source>
</evidence>
<dbReference type="SUPFAM" id="SSF53187">
    <property type="entry name" value="Zn-dependent exopeptidases"/>
    <property type="match status" value="1"/>
</dbReference>
<evidence type="ECO:0000256" key="18">
    <source>
        <dbReference type="SAM" id="Phobius"/>
    </source>
</evidence>
<keyword evidence="11" id="KW-0862">Zinc</keyword>
<keyword evidence="6" id="KW-0926">Vacuole</keyword>
<feature type="transmembrane region" description="Helical" evidence="18">
    <location>
        <begin position="691"/>
        <end position="714"/>
    </location>
</feature>
<feature type="region of interest" description="Disordered" evidence="17">
    <location>
        <begin position="1"/>
        <end position="29"/>
    </location>
</feature>
<dbReference type="InterPro" id="IPR007484">
    <property type="entry name" value="Peptidase_M28"/>
</dbReference>
<dbReference type="PANTHER" id="PTHR12147">
    <property type="entry name" value="METALLOPEPTIDASE M28 FAMILY MEMBER"/>
    <property type="match status" value="1"/>
</dbReference>
<feature type="transmembrane region" description="Helical" evidence="18">
    <location>
        <begin position="465"/>
        <end position="487"/>
    </location>
</feature>
<evidence type="ECO:0000256" key="10">
    <source>
        <dbReference type="ARBA" id="ARBA00022801"/>
    </source>
</evidence>
<keyword evidence="7" id="KW-0645">Protease</keyword>
<dbReference type="CDD" id="cd03875">
    <property type="entry name" value="M28_Fxna_like"/>
    <property type="match status" value="1"/>
</dbReference>
<evidence type="ECO:0000256" key="12">
    <source>
        <dbReference type="ARBA" id="ARBA00022989"/>
    </source>
</evidence>
<keyword evidence="12 18" id="KW-1133">Transmembrane helix</keyword>
<evidence type="ECO:0000256" key="17">
    <source>
        <dbReference type="SAM" id="MobiDB-lite"/>
    </source>
</evidence>
<evidence type="ECO:0000256" key="15">
    <source>
        <dbReference type="ARBA" id="ARBA00023180"/>
    </source>
</evidence>
<evidence type="ECO:0000256" key="11">
    <source>
        <dbReference type="ARBA" id="ARBA00022833"/>
    </source>
</evidence>
<dbReference type="Pfam" id="PF04389">
    <property type="entry name" value="Peptidase_M28"/>
    <property type="match status" value="1"/>
</dbReference>
<feature type="transmembrane region" description="Helical" evidence="18">
    <location>
        <begin position="661"/>
        <end position="679"/>
    </location>
</feature>
<feature type="transmembrane region" description="Helical" evidence="18">
    <location>
        <begin position="63"/>
        <end position="83"/>
    </location>
</feature>
<evidence type="ECO:0000256" key="8">
    <source>
        <dbReference type="ARBA" id="ARBA00022692"/>
    </source>
</evidence>
<evidence type="ECO:0000256" key="3">
    <source>
        <dbReference type="ARBA" id="ARBA00004128"/>
    </source>
</evidence>
<evidence type="ECO:0000256" key="13">
    <source>
        <dbReference type="ARBA" id="ARBA00023049"/>
    </source>
</evidence>
<dbReference type="PANTHER" id="PTHR12147:SF58">
    <property type="entry name" value="VACUOLAR MEMBRANE PROTEASE"/>
    <property type="match status" value="1"/>
</dbReference>
<dbReference type="InterPro" id="IPR045175">
    <property type="entry name" value="M28_fam"/>
</dbReference>
<keyword evidence="9" id="KW-0479">Metal-binding</keyword>
<feature type="transmembrane region" description="Helical" evidence="18">
    <location>
        <begin position="616"/>
        <end position="641"/>
    </location>
</feature>
<dbReference type="Proteomes" id="UP001497512">
    <property type="component" value="Chromosome 3"/>
</dbReference>
<evidence type="ECO:0000256" key="14">
    <source>
        <dbReference type="ARBA" id="ARBA00023136"/>
    </source>
</evidence>
<feature type="compositionally biased region" description="Polar residues" evidence="17">
    <location>
        <begin position="8"/>
        <end position="27"/>
    </location>
</feature>
<keyword evidence="21" id="KW-1185">Reference proteome</keyword>
<organism evidence="20 21">
    <name type="scientific">Sphagnum troendelagicum</name>
    <dbReference type="NCBI Taxonomy" id="128251"/>
    <lineage>
        <taxon>Eukaryota</taxon>
        <taxon>Viridiplantae</taxon>
        <taxon>Streptophyta</taxon>
        <taxon>Embryophyta</taxon>
        <taxon>Bryophyta</taxon>
        <taxon>Sphagnophytina</taxon>
        <taxon>Sphagnopsida</taxon>
        <taxon>Sphagnales</taxon>
        <taxon>Sphagnaceae</taxon>
        <taxon>Sphagnum</taxon>
    </lineage>
</organism>
<dbReference type="EMBL" id="OZ019895">
    <property type="protein sequence ID" value="CAK9219935.1"/>
    <property type="molecule type" value="Genomic_DNA"/>
</dbReference>
<accession>A0ABP0UEZ0</accession>
<comment type="similarity">
    <text evidence="4">Belongs to the peptidase M28 family.</text>
</comment>
<evidence type="ECO:0000256" key="2">
    <source>
        <dbReference type="ARBA" id="ARBA00003273"/>
    </source>
</evidence>
<comment type="cofactor">
    <cofactor evidence="1">
        <name>Zn(2+)</name>
        <dbReference type="ChEBI" id="CHEBI:29105"/>
    </cofactor>
</comment>
<keyword evidence="13" id="KW-0482">Metalloprotease</keyword>
<comment type="subcellular location">
    <subcellularLocation>
        <location evidence="3">Vacuole membrane</location>
        <topology evidence="3">Multi-pass membrane protein</topology>
    </subcellularLocation>
</comment>
<sequence>MAKHRSVASRTSGARASRNGAGTSTDVSPAAVTSEAAAAGRAAAAAVASSEATRKRIGPKRAALDWLAMLVGVTYVAWIVYYYTADVLPNPLSEAVAGKRGFSEERAYSHVRKLSELGPHPVGSDALQRAVQYVLDQVLEVQEEANADVAVDVDYFHSQPGLLRLTGALFNGKTLLYSGLKHVVVRIGPKYDESASLNSILVSSHIDTVVTTGGAGDCSSCVGLMLELVRTLSNWAHGFKHSVIFLFNTGEEEGLTGAHSFITQHPWSETIRAAVDLESMGVGGKHYLFQGGPDSWLVEVFAKVAKQPAALAGAQDIFHSGLVKSATDFQIYREVAGLSGLDFAYMDNAVVYHSKNDKLALLRPGSLQHSGDNLLPFLREVATLPDLAVRNSTFPNEFSNMEVVYFDILGWYMVTYSKYFAKVLHQSIIYQGLVLLLSSLCLTGVTGFIALGLAVLAIYLTWTFAIGFTLLVAMIVPYLTSFALPFIASPWMVIGLYGAPALCGALLGHRFGRDLLVSYLADTHVKIIQRKNKETPDQGTQEIIAVRAQSVAQWEAERWLFKAGILQWMLVLGLGTWVKAGSSYLALAWVIGPTVAYGVMETQFSPKQSLRELHRLTFWLGMLIPSVLTAFPVIRTLYMLICLIVNFDRNPGGLPEWSGSVMVGAVVAVVVCLMFVYLLPYAHRSGGFKWILGAVAMLAIVTLGLLALSIFPAFTADIGRAINVVHVIDTNALEGDQSSPRSYVSLSSLTMGRLDEEAKFMNDTGLVCGRSDGPDFANYVVRYGCKKTVPLQKDLWNNRPLLEVVSDDQIDGCRQTSIHLSTGASHRWFLAINTDKIERLKLETLSQAEGPGGPLVPVSDITGVNGWHQFQYISESTGPHKFVLTLYWSKDSSRMEGDNTSDTELLKLRTDVNSVTAEAAAVFEKLPEWCVSFGKSTAPYSLAYLAGLDVQFGGARVKHSVV</sequence>
<comment type="function">
    <text evidence="2">May be involved in vacuolar sorting and osmoregulation.</text>
</comment>
<evidence type="ECO:0000256" key="4">
    <source>
        <dbReference type="ARBA" id="ARBA00010918"/>
    </source>
</evidence>